<organism evidence="1 2">
    <name type="scientific">Ambrosiozyma monospora</name>
    <name type="common">Yeast</name>
    <name type="synonym">Endomycopsis monosporus</name>
    <dbReference type="NCBI Taxonomy" id="43982"/>
    <lineage>
        <taxon>Eukaryota</taxon>
        <taxon>Fungi</taxon>
        <taxon>Dikarya</taxon>
        <taxon>Ascomycota</taxon>
        <taxon>Saccharomycotina</taxon>
        <taxon>Pichiomycetes</taxon>
        <taxon>Pichiales</taxon>
        <taxon>Pichiaceae</taxon>
        <taxon>Ambrosiozyma</taxon>
    </lineage>
</organism>
<dbReference type="EMBL" id="BSXS01004777">
    <property type="protein sequence ID" value="GME83472.1"/>
    <property type="molecule type" value="Genomic_DNA"/>
</dbReference>
<protein>
    <submittedName>
        <fullName evidence="1">Unnamed protein product</fullName>
    </submittedName>
</protein>
<dbReference type="Proteomes" id="UP001165064">
    <property type="component" value="Unassembled WGS sequence"/>
</dbReference>
<sequence>MRPTLSIPLLLSLISICSSAPVPTDLDQLYSLTDDGSIESAIEAVANGFGIPTESAFDSIANAVESVQSDYDNATGVYGTFQTLSQNPASTKTIVSVIPITSAAPVTENGKKAVNLLQDVTNIVARDLQARDDVIITEIESEVVTQMKTVSVEACDPTSIISDTPSVAADAVVVATVTAVADAYVTESIDTTVDTTVTTDVQTQVHVVTQIVHVIVPVKKKQQLSLQQQLLKSLFQPHHQHSPQTQPPLLLLP</sequence>
<keyword evidence="2" id="KW-1185">Reference proteome</keyword>
<comment type="caution">
    <text evidence="1">The sequence shown here is derived from an EMBL/GenBank/DDBJ whole genome shotgun (WGS) entry which is preliminary data.</text>
</comment>
<evidence type="ECO:0000313" key="1">
    <source>
        <dbReference type="EMBL" id="GME83472.1"/>
    </source>
</evidence>
<accession>A0ACB5T8X6</accession>
<reference evidence="1" key="1">
    <citation type="submission" date="2023-04" db="EMBL/GenBank/DDBJ databases">
        <title>Ambrosiozyma monospora NBRC 10751.</title>
        <authorList>
            <person name="Ichikawa N."/>
            <person name="Sato H."/>
            <person name="Tonouchi N."/>
        </authorList>
    </citation>
    <scope>NUCLEOTIDE SEQUENCE</scope>
    <source>
        <strain evidence="1">NBRC 10751</strain>
    </source>
</reference>
<evidence type="ECO:0000313" key="2">
    <source>
        <dbReference type="Proteomes" id="UP001165064"/>
    </source>
</evidence>
<gene>
    <name evidence="1" type="ORF">Amon02_000619300</name>
</gene>
<proteinExistence type="predicted"/>
<name>A0ACB5T8X6_AMBMO</name>